<dbReference type="InterPro" id="IPR022398">
    <property type="entry name" value="Peptidase_S8_His-AS"/>
</dbReference>
<accession>A0A1F8FU47</accession>
<dbReference type="Proteomes" id="UP000178117">
    <property type="component" value="Unassembled WGS sequence"/>
</dbReference>
<dbReference type="Pfam" id="PF00082">
    <property type="entry name" value="Peptidase_S8"/>
    <property type="match status" value="1"/>
</dbReference>
<evidence type="ECO:0000256" key="2">
    <source>
        <dbReference type="ARBA" id="ARBA00022670"/>
    </source>
</evidence>
<dbReference type="AlphaFoldDB" id="A0A1F8FU47"/>
<gene>
    <name evidence="9" type="ORF">A3C88_02670</name>
</gene>
<evidence type="ECO:0000259" key="8">
    <source>
        <dbReference type="Pfam" id="PF00082"/>
    </source>
</evidence>
<dbReference type="InterPro" id="IPR034202">
    <property type="entry name" value="Subtilisin_Carlsberg-like"/>
</dbReference>
<dbReference type="InterPro" id="IPR015500">
    <property type="entry name" value="Peptidase_S8_subtilisin-rel"/>
</dbReference>
<dbReference type="InterPro" id="IPR000209">
    <property type="entry name" value="Peptidase_S8/S53_dom"/>
</dbReference>
<dbReference type="PROSITE" id="PS00137">
    <property type="entry name" value="SUBTILASE_HIS"/>
    <property type="match status" value="1"/>
</dbReference>
<feature type="domain" description="Peptidase S8/S53" evidence="8">
    <location>
        <begin position="145"/>
        <end position="407"/>
    </location>
</feature>
<reference evidence="9 10" key="1">
    <citation type="journal article" date="2016" name="Nat. Commun.">
        <title>Thousands of microbial genomes shed light on interconnected biogeochemical processes in an aquifer system.</title>
        <authorList>
            <person name="Anantharaman K."/>
            <person name="Brown C.T."/>
            <person name="Hug L.A."/>
            <person name="Sharon I."/>
            <person name="Castelle C.J."/>
            <person name="Probst A.J."/>
            <person name="Thomas B.C."/>
            <person name="Singh A."/>
            <person name="Wilkins M.J."/>
            <person name="Karaoz U."/>
            <person name="Brodie E.L."/>
            <person name="Williams K.H."/>
            <person name="Hubbard S.S."/>
            <person name="Banfield J.F."/>
        </authorList>
    </citation>
    <scope>NUCLEOTIDE SEQUENCE [LARGE SCALE GENOMIC DNA]</scope>
</reference>
<comment type="caution">
    <text evidence="9">The sequence shown here is derived from an EMBL/GenBank/DDBJ whole genome shotgun (WGS) entry which is preliminary data.</text>
</comment>
<keyword evidence="2 6" id="KW-0645">Protease</keyword>
<dbReference type="PROSITE" id="PS00138">
    <property type="entry name" value="SUBTILASE_SER"/>
    <property type="match status" value="1"/>
</dbReference>
<keyword evidence="5 6" id="KW-0720">Serine protease</keyword>
<dbReference type="PROSITE" id="PS00136">
    <property type="entry name" value="SUBTILASE_ASP"/>
    <property type="match status" value="1"/>
</dbReference>
<evidence type="ECO:0000313" key="9">
    <source>
        <dbReference type="EMBL" id="OGN16694.1"/>
    </source>
</evidence>
<dbReference type="Gene3D" id="3.40.50.200">
    <property type="entry name" value="Peptidase S8/S53 domain"/>
    <property type="match status" value="1"/>
</dbReference>
<evidence type="ECO:0000256" key="4">
    <source>
        <dbReference type="ARBA" id="ARBA00022801"/>
    </source>
</evidence>
<dbReference type="SUPFAM" id="SSF52743">
    <property type="entry name" value="Subtilisin-like"/>
    <property type="match status" value="1"/>
</dbReference>
<dbReference type="InterPro" id="IPR023828">
    <property type="entry name" value="Peptidase_S8_Ser-AS"/>
</dbReference>
<dbReference type="PANTHER" id="PTHR43806:SF11">
    <property type="entry name" value="CEREVISIN-RELATED"/>
    <property type="match status" value="1"/>
</dbReference>
<dbReference type="InterPro" id="IPR036852">
    <property type="entry name" value="Peptidase_S8/S53_dom_sf"/>
</dbReference>
<keyword evidence="3" id="KW-0479">Metal-binding</keyword>
<organism evidence="9 10">
    <name type="scientific">Candidatus Yanofskybacteria bacterium RIFCSPHIGHO2_02_FULL_50_12</name>
    <dbReference type="NCBI Taxonomy" id="1802685"/>
    <lineage>
        <taxon>Bacteria</taxon>
        <taxon>Candidatus Yanofskyibacteriota</taxon>
    </lineage>
</organism>
<dbReference type="PANTHER" id="PTHR43806">
    <property type="entry name" value="PEPTIDASE S8"/>
    <property type="match status" value="1"/>
</dbReference>
<proteinExistence type="inferred from homology"/>
<evidence type="ECO:0000256" key="6">
    <source>
        <dbReference type="PROSITE-ProRule" id="PRU01240"/>
    </source>
</evidence>
<dbReference type="InterPro" id="IPR023827">
    <property type="entry name" value="Peptidase_S8_Asp-AS"/>
</dbReference>
<comment type="similarity">
    <text evidence="1 6 7">Belongs to the peptidase S8 family.</text>
</comment>
<evidence type="ECO:0000313" key="10">
    <source>
        <dbReference type="Proteomes" id="UP000178117"/>
    </source>
</evidence>
<feature type="active site" description="Charge relay system" evidence="6">
    <location>
        <position position="359"/>
    </location>
</feature>
<evidence type="ECO:0000256" key="3">
    <source>
        <dbReference type="ARBA" id="ARBA00022723"/>
    </source>
</evidence>
<evidence type="ECO:0000256" key="1">
    <source>
        <dbReference type="ARBA" id="ARBA00011073"/>
    </source>
</evidence>
<dbReference type="STRING" id="1802685.A3C88_02670"/>
<name>A0A1F8FU47_9BACT</name>
<evidence type="ECO:0000256" key="5">
    <source>
        <dbReference type="ARBA" id="ARBA00022825"/>
    </source>
</evidence>
<sequence>MQLGCGLFRWGFCATLEGKQMNTIKALFFLVIFTFSLVAVPAQAASDDNRYFVKSNSQFWMKSFNARHQFEGGFSADLTDFQLRLAKVFGVEVEPIKKLTILAVPTPLATKRAGKPALSKTPTDQTPWGVEMMYDDPLLTKSSGGADVLVAVLDTGVDKNHPDLKNRIAQCKDFSGPTEAITDGRCEDKNGHGTHVAGIVAADGGAGKGIYGIAPQARLFAYKVCGNNGTCFADDVAAGLRVAADSGANVINLSLGSDSSSPLIESAVVYAINKGVLVVAAAGNDGPYVNSIDYPAAYAGVVSVGAIDAAINVPDWSARGKNEDTQSYVKEDGDIEFAAPGLNVESTGIGEYAVLSGTSMAAPHVAGFAAKEWQKSAESPAEATRELLRQFARDILPTGDDNASGWGIPTL</sequence>
<evidence type="ECO:0000256" key="7">
    <source>
        <dbReference type="RuleBase" id="RU003355"/>
    </source>
</evidence>
<dbReference type="EMBL" id="MGJZ01000026">
    <property type="protein sequence ID" value="OGN16694.1"/>
    <property type="molecule type" value="Genomic_DNA"/>
</dbReference>
<dbReference type="CDD" id="cd07477">
    <property type="entry name" value="Peptidases_S8_Subtilisin_subset"/>
    <property type="match status" value="1"/>
</dbReference>
<feature type="active site" description="Charge relay system" evidence="6">
    <location>
        <position position="192"/>
    </location>
</feature>
<feature type="active site" description="Charge relay system" evidence="6">
    <location>
        <position position="154"/>
    </location>
</feature>
<dbReference type="GO" id="GO:0004252">
    <property type="term" value="F:serine-type endopeptidase activity"/>
    <property type="evidence" value="ECO:0007669"/>
    <property type="project" value="UniProtKB-UniRule"/>
</dbReference>
<dbReference type="GO" id="GO:0046872">
    <property type="term" value="F:metal ion binding"/>
    <property type="evidence" value="ECO:0007669"/>
    <property type="project" value="UniProtKB-KW"/>
</dbReference>
<keyword evidence="4 6" id="KW-0378">Hydrolase</keyword>
<protein>
    <recommendedName>
        <fullName evidence="8">Peptidase S8/S53 domain-containing protein</fullName>
    </recommendedName>
</protein>
<dbReference type="InterPro" id="IPR050131">
    <property type="entry name" value="Peptidase_S8_subtilisin-like"/>
</dbReference>
<dbReference type="GO" id="GO:0006508">
    <property type="term" value="P:proteolysis"/>
    <property type="evidence" value="ECO:0007669"/>
    <property type="project" value="UniProtKB-KW"/>
</dbReference>
<dbReference type="PRINTS" id="PR00723">
    <property type="entry name" value="SUBTILISIN"/>
</dbReference>
<dbReference type="PROSITE" id="PS51892">
    <property type="entry name" value="SUBTILASE"/>
    <property type="match status" value="1"/>
</dbReference>